<gene>
    <name evidence="2" type="ORF">PoB_006161100</name>
</gene>
<name>A0AAV4CTB7_9GAST</name>
<evidence type="ECO:0000313" key="2">
    <source>
        <dbReference type="EMBL" id="GFO35106.1"/>
    </source>
</evidence>
<protein>
    <submittedName>
        <fullName evidence="2">Uncharacterized protein</fullName>
    </submittedName>
</protein>
<feature type="compositionally biased region" description="Polar residues" evidence="1">
    <location>
        <begin position="65"/>
        <end position="82"/>
    </location>
</feature>
<feature type="compositionally biased region" description="Polar residues" evidence="1">
    <location>
        <begin position="28"/>
        <end position="38"/>
    </location>
</feature>
<evidence type="ECO:0000256" key="1">
    <source>
        <dbReference type="SAM" id="MobiDB-lite"/>
    </source>
</evidence>
<feature type="region of interest" description="Disordered" evidence="1">
    <location>
        <begin position="25"/>
        <end position="46"/>
    </location>
</feature>
<accession>A0AAV4CTB7</accession>
<proteinExistence type="predicted"/>
<dbReference type="AlphaFoldDB" id="A0AAV4CTB7"/>
<dbReference type="EMBL" id="BLXT01006957">
    <property type="protein sequence ID" value="GFO35106.1"/>
    <property type="molecule type" value="Genomic_DNA"/>
</dbReference>
<evidence type="ECO:0000313" key="3">
    <source>
        <dbReference type="Proteomes" id="UP000735302"/>
    </source>
</evidence>
<organism evidence="2 3">
    <name type="scientific">Plakobranchus ocellatus</name>
    <dbReference type="NCBI Taxonomy" id="259542"/>
    <lineage>
        <taxon>Eukaryota</taxon>
        <taxon>Metazoa</taxon>
        <taxon>Spiralia</taxon>
        <taxon>Lophotrochozoa</taxon>
        <taxon>Mollusca</taxon>
        <taxon>Gastropoda</taxon>
        <taxon>Heterobranchia</taxon>
        <taxon>Euthyneura</taxon>
        <taxon>Panpulmonata</taxon>
        <taxon>Sacoglossa</taxon>
        <taxon>Placobranchoidea</taxon>
        <taxon>Plakobranchidae</taxon>
        <taxon>Plakobranchus</taxon>
    </lineage>
</organism>
<comment type="caution">
    <text evidence="2">The sequence shown here is derived from an EMBL/GenBank/DDBJ whole genome shotgun (WGS) entry which is preliminary data.</text>
</comment>
<sequence length="82" mass="9182">MDMQTINRVADDNILMFNLHQAAALPNSAPSPQKTHSSWPPRLPESSREFWDCRATERLADGTVGKQTTGMRRTSSSHSLRS</sequence>
<feature type="region of interest" description="Disordered" evidence="1">
    <location>
        <begin position="60"/>
        <end position="82"/>
    </location>
</feature>
<keyword evidence="3" id="KW-1185">Reference proteome</keyword>
<reference evidence="2 3" key="1">
    <citation type="journal article" date="2021" name="Elife">
        <title>Chloroplast acquisition without the gene transfer in kleptoplastic sea slugs, Plakobranchus ocellatus.</title>
        <authorList>
            <person name="Maeda T."/>
            <person name="Takahashi S."/>
            <person name="Yoshida T."/>
            <person name="Shimamura S."/>
            <person name="Takaki Y."/>
            <person name="Nagai Y."/>
            <person name="Toyoda A."/>
            <person name="Suzuki Y."/>
            <person name="Arimoto A."/>
            <person name="Ishii H."/>
            <person name="Satoh N."/>
            <person name="Nishiyama T."/>
            <person name="Hasebe M."/>
            <person name="Maruyama T."/>
            <person name="Minagawa J."/>
            <person name="Obokata J."/>
            <person name="Shigenobu S."/>
        </authorList>
    </citation>
    <scope>NUCLEOTIDE SEQUENCE [LARGE SCALE GENOMIC DNA]</scope>
</reference>
<dbReference type="Proteomes" id="UP000735302">
    <property type="component" value="Unassembled WGS sequence"/>
</dbReference>